<evidence type="ECO:0000256" key="4">
    <source>
        <dbReference type="ARBA" id="ARBA00022692"/>
    </source>
</evidence>
<dbReference type="AlphaFoldDB" id="A0A1M4TX25"/>
<dbReference type="GO" id="GO:0016887">
    <property type="term" value="F:ATP hydrolysis activity"/>
    <property type="evidence" value="ECO:0007669"/>
    <property type="project" value="InterPro"/>
</dbReference>
<dbReference type="PANTHER" id="PTHR45772">
    <property type="entry name" value="CONSERVED COMPONENT OF ABC TRANSPORTER FOR NATURAL AMINO ACIDS-RELATED"/>
    <property type="match status" value="1"/>
</dbReference>
<organism evidence="11 12">
    <name type="scientific">Thermoanaerobacter uzonensis DSM 18761</name>
    <dbReference type="NCBI Taxonomy" id="1123369"/>
    <lineage>
        <taxon>Bacteria</taxon>
        <taxon>Bacillati</taxon>
        <taxon>Bacillota</taxon>
        <taxon>Clostridia</taxon>
        <taxon>Thermoanaerobacterales</taxon>
        <taxon>Thermoanaerobacteraceae</taxon>
        <taxon>Thermoanaerobacter</taxon>
    </lineage>
</organism>
<evidence type="ECO:0000256" key="3">
    <source>
        <dbReference type="ARBA" id="ARBA00022475"/>
    </source>
</evidence>
<gene>
    <name evidence="11" type="ORF">SAMN02745195_00523</name>
</gene>
<feature type="transmembrane region" description="Helical" evidence="9">
    <location>
        <begin position="7"/>
        <end position="26"/>
    </location>
</feature>
<sequence length="596" mass="65300">MKRIFKYTKINWTIFISMILLLPFVIQNDYWIQMVTLMGIYAILAYAMDFIGGYSGQVSMGHGGFYAIGAYTAGILATKLHFSFLPSFILSILVGLIFGAIVALPAIHVSGFYLAMETVAFALIVVTGLERLETLTGGVQGLIDIPSPTLGTLKLLGLSVSKVGFYYITWIIVLLIVIFVYKLIHSYYGRALSAIGGSEIAAESMGINTGYYKYITFTLSAGITAGAGALYGFLIGFLSPEIFGFSMSVFILAMALVGGMKSTVGPLIGAAIFAFLPQTLQAFRGANNLVYGLILMFSYIIIPKGLAAFFSDRKPLLKVKLNESITANIPFNSRRYSTEDKRLILKLEGITKSFGGNIAVKQLDMEVMQGEIHALIGPNGSGKTTTINIISGIHEPTEGKVIFNGTDITKLKIHQRAQLGISRTFQNLRIFPDMTVLENVLVGAHVNYKSGLKVIFDTKNVKDEEIRNIKKAYEVLEFLGLQDYADSIATELPYGIQKIVEVARAIMSDPYVVLLDEPAAGLTSEEIERLGNTILKLKEKGITVIIIEHHIDFVLNLADRVTVLDFGEKIFEGLPQDARHDQKVKEVYIGGDVAIA</sequence>
<evidence type="ECO:0000256" key="1">
    <source>
        <dbReference type="ARBA" id="ARBA00004651"/>
    </source>
</evidence>
<proteinExistence type="predicted"/>
<keyword evidence="5" id="KW-0547">Nucleotide-binding</keyword>
<name>A0A1M4TX25_9THEO</name>
<evidence type="ECO:0000256" key="9">
    <source>
        <dbReference type="SAM" id="Phobius"/>
    </source>
</evidence>
<dbReference type="SUPFAM" id="SSF52540">
    <property type="entry name" value="P-loop containing nucleoside triphosphate hydrolases"/>
    <property type="match status" value="1"/>
</dbReference>
<feature type="domain" description="ABC transporter" evidence="10">
    <location>
        <begin position="345"/>
        <end position="591"/>
    </location>
</feature>
<dbReference type="CDD" id="cd06581">
    <property type="entry name" value="TM_PBP1_LivM_like"/>
    <property type="match status" value="1"/>
</dbReference>
<feature type="transmembrane region" description="Helical" evidence="9">
    <location>
        <begin position="63"/>
        <end position="82"/>
    </location>
</feature>
<dbReference type="GO" id="GO:0005524">
    <property type="term" value="F:ATP binding"/>
    <property type="evidence" value="ECO:0007669"/>
    <property type="project" value="UniProtKB-KW"/>
</dbReference>
<evidence type="ECO:0000259" key="10">
    <source>
        <dbReference type="PROSITE" id="PS50893"/>
    </source>
</evidence>
<evidence type="ECO:0000256" key="8">
    <source>
        <dbReference type="ARBA" id="ARBA00023136"/>
    </source>
</evidence>
<dbReference type="FunFam" id="3.40.50.300:FF:000421">
    <property type="entry name" value="Branched-chain amino acid ABC transporter ATP-binding protein"/>
    <property type="match status" value="1"/>
</dbReference>
<evidence type="ECO:0000256" key="2">
    <source>
        <dbReference type="ARBA" id="ARBA00022448"/>
    </source>
</evidence>
<keyword evidence="4 9" id="KW-0812">Transmembrane</keyword>
<evidence type="ECO:0000313" key="12">
    <source>
        <dbReference type="Proteomes" id="UP000184127"/>
    </source>
</evidence>
<dbReference type="RefSeq" id="WP_072967230.1">
    <property type="nucleotide sequence ID" value="NZ_FQUR01000007.1"/>
</dbReference>
<dbReference type="GO" id="GO:0015658">
    <property type="term" value="F:branched-chain amino acid transmembrane transporter activity"/>
    <property type="evidence" value="ECO:0007669"/>
    <property type="project" value="InterPro"/>
</dbReference>
<feature type="transmembrane region" description="Helical" evidence="9">
    <location>
        <begin position="32"/>
        <end position="51"/>
    </location>
</feature>
<dbReference type="PANTHER" id="PTHR45772:SF9">
    <property type="entry name" value="CONSERVED COMPONENT OF ABC TRANSPORTER FOR NATURAL AMINO ACIDS"/>
    <property type="match status" value="1"/>
</dbReference>
<comment type="subcellular location">
    <subcellularLocation>
        <location evidence="1">Cell membrane</location>
        <topology evidence="1">Multi-pass membrane protein</topology>
    </subcellularLocation>
</comment>
<dbReference type="Pfam" id="PF02653">
    <property type="entry name" value="BPD_transp_2"/>
    <property type="match status" value="1"/>
</dbReference>
<dbReference type="EMBL" id="FQUR01000007">
    <property type="protein sequence ID" value="SHE49019.1"/>
    <property type="molecule type" value="Genomic_DNA"/>
</dbReference>
<keyword evidence="2" id="KW-0813">Transport</keyword>
<feature type="transmembrane region" description="Helical" evidence="9">
    <location>
        <begin position="289"/>
        <end position="310"/>
    </location>
</feature>
<keyword evidence="8 9" id="KW-0472">Membrane</keyword>
<dbReference type="InterPro" id="IPR003439">
    <property type="entry name" value="ABC_transporter-like_ATP-bd"/>
</dbReference>
<feature type="transmembrane region" description="Helical" evidence="9">
    <location>
        <begin position="88"/>
        <end position="107"/>
    </location>
</feature>
<dbReference type="PROSITE" id="PS50893">
    <property type="entry name" value="ABC_TRANSPORTER_2"/>
    <property type="match status" value="1"/>
</dbReference>
<keyword evidence="7 9" id="KW-1133">Transmembrane helix</keyword>
<dbReference type="InterPro" id="IPR043428">
    <property type="entry name" value="LivM-like"/>
</dbReference>
<evidence type="ECO:0000256" key="7">
    <source>
        <dbReference type="ARBA" id="ARBA00022989"/>
    </source>
</evidence>
<dbReference type="Proteomes" id="UP000184127">
    <property type="component" value="Unassembled WGS sequence"/>
</dbReference>
<feature type="transmembrane region" description="Helical" evidence="9">
    <location>
        <begin position="214"/>
        <end position="236"/>
    </location>
</feature>
<dbReference type="Pfam" id="PF00005">
    <property type="entry name" value="ABC_tran"/>
    <property type="match status" value="1"/>
</dbReference>
<keyword evidence="6" id="KW-0067">ATP-binding</keyword>
<keyword evidence="3" id="KW-1003">Cell membrane</keyword>
<dbReference type="GO" id="GO:0005886">
    <property type="term" value="C:plasma membrane"/>
    <property type="evidence" value="ECO:0007669"/>
    <property type="project" value="UniProtKB-SubCell"/>
</dbReference>
<evidence type="ECO:0000313" key="11">
    <source>
        <dbReference type="EMBL" id="SHE49019.1"/>
    </source>
</evidence>
<dbReference type="InterPro" id="IPR027417">
    <property type="entry name" value="P-loop_NTPase"/>
</dbReference>
<reference evidence="12" key="1">
    <citation type="submission" date="2016-11" db="EMBL/GenBank/DDBJ databases">
        <authorList>
            <person name="Varghese N."/>
            <person name="Submissions S."/>
        </authorList>
    </citation>
    <scope>NUCLEOTIDE SEQUENCE [LARGE SCALE GENOMIC DNA]</scope>
    <source>
        <strain evidence="12">DSM 18761</strain>
    </source>
</reference>
<accession>A0A1M4TX25</accession>
<dbReference type="InterPro" id="IPR001851">
    <property type="entry name" value="ABC_transp_permease"/>
</dbReference>
<dbReference type="CDD" id="cd03219">
    <property type="entry name" value="ABC_Mj1267_LivG_branched"/>
    <property type="match status" value="1"/>
</dbReference>
<evidence type="ECO:0000256" key="5">
    <source>
        <dbReference type="ARBA" id="ARBA00022741"/>
    </source>
</evidence>
<dbReference type="Gene3D" id="3.40.50.300">
    <property type="entry name" value="P-loop containing nucleotide triphosphate hydrolases"/>
    <property type="match status" value="1"/>
</dbReference>
<keyword evidence="12" id="KW-1185">Reference proteome</keyword>
<dbReference type="InterPro" id="IPR003593">
    <property type="entry name" value="AAA+_ATPase"/>
</dbReference>
<dbReference type="SMART" id="SM00382">
    <property type="entry name" value="AAA"/>
    <property type="match status" value="1"/>
</dbReference>
<feature type="transmembrane region" description="Helical" evidence="9">
    <location>
        <begin position="164"/>
        <end position="184"/>
    </location>
</feature>
<protein>
    <submittedName>
        <fullName evidence="11">Branched-chain amino acid transport system permease protein</fullName>
    </submittedName>
</protein>
<dbReference type="InterPro" id="IPR051120">
    <property type="entry name" value="ABC_AA/LPS_Transport"/>
</dbReference>
<evidence type="ECO:0000256" key="6">
    <source>
        <dbReference type="ARBA" id="ARBA00022840"/>
    </source>
</evidence>